<evidence type="ECO:0000313" key="3">
    <source>
        <dbReference type="Proteomes" id="UP000003706"/>
    </source>
</evidence>
<evidence type="ECO:0000313" key="2">
    <source>
        <dbReference type="EMBL" id="EHP85407.1"/>
    </source>
</evidence>
<dbReference type="Proteomes" id="UP000003706">
    <property type="component" value="Unassembled WGS sequence"/>
</dbReference>
<dbReference type="InterPro" id="IPR012337">
    <property type="entry name" value="RNaseH-like_sf"/>
</dbReference>
<evidence type="ECO:0000313" key="1">
    <source>
        <dbReference type="EMBL" id="EHP84223.1"/>
    </source>
</evidence>
<reference evidence="1 3" key="1">
    <citation type="submission" date="2011-09" db="EMBL/GenBank/DDBJ databases">
        <title>The draft genome of Methanotorris formicicus Mc-S-70.</title>
        <authorList>
            <consortium name="US DOE Joint Genome Institute (JGI-PGF)"/>
            <person name="Lucas S."/>
            <person name="Han J."/>
            <person name="Lapidus A."/>
            <person name="Cheng J.-F."/>
            <person name="Goodwin L."/>
            <person name="Pitluck S."/>
            <person name="Peters L."/>
            <person name="Land M.L."/>
            <person name="Hauser L."/>
            <person name="Sieprawska-Lupa M."/>
            <person name="Takai K."/>
            <person name="Miyazaki J."/>
            <person name="Whitman W."/>
            <person name="Woyke T.J."/>
        </authorList>
    </citation>
    <scope>NUCLEOTIDE SEQUENCE [LARGE SCALE GENOMIC DNA]</scope>
    <source>
        <strain evidence="1 3">Mc-S-70</strain>
    </source>
</reference>
<dbReference type="OrthoDB" id="65859at2157"/>
<dbReference type="EMBL" id="AGJL01000057">
    <property type="protein sequence ID" value="EHP84223.1"/>
    <property type="molecule type" value="Genomic_DNA"/>
</dbReference>
<keyword evidence="3" id="KW-1185">Reference proteome</keyword>
<dbReference type="EMBL" id="AGJL01000035">
    <property type="protein sequence ID" value="EHP85407.1"/>
    <property type="molecule type" value="Genomic_DNA"/>
</dbReference>
<organism evidence="1 3">
    <name type="scientific">Methanotorris formicicus Mc-S-70</name>
    <dbReference type="NCBI Taxonomy" id="647171"/>
    <lineage>
        <taxon>Archaea</taxon>
        <taxon>Methanobacteriati</taxon>
        <taxon>Methanobacteriota</taxon>
        <taxon>Methanomada group</taxon>
        <taxon>Methanococci</taxon>
        <taxon>Methanococcales</taxon>
        <taxon>Methanocaldococcaceae</taxon>
        <taxon>Methanotorris</taxon>
    </lineage>
</organism>
<name>H1L112_9EURY</name>
<gene>
    <name evidence="2" type="ORF">MetfoDRAFT_1371</name>
    <name evidence="1" type="ORF">MetfoDRAFT_1736</name>
</gene>
<protein>
    <recommendedName>
        <fullName evidence="4">Transposase</fullName>
    </recommendedName>
</protein>
<dbReference type="SUPFAM" id="SSF53098">
    <property type="entry name" value="Ribonuclease H-like"/>
    <property type="match status" value="1"/>
</dbReference>
<proteinExistence type="predicted"/>
<dbReference type="AlphaFoldDB" id="H1L112"/>
<accession>H1L112</accession>
<sequence length="172" mass="20187">MKESKELGMEYIGKLRKNLIVEYFGKKVKVEGLFKRDFEKEKLKLRTINGIKFRLSEKVVNIPDVGRVKIVAVLMENQKKPKYLVSTNHKKKAENIISEYMKRPKIEEKHRRDKSILDVEGNYLTSEKSNIGFVRFIAMVSNCIEYLSHKYGLSFYEVIKECSKELIKKGFS</sequence>
<comment type="caution">
    <text evidence="1">The sequence shown here is derived from an EMBL/GenBank/DDBJ whole genome shotgun (WGS) entry which is preliminary data.</text>
</comment>
<dbReference type="RefSeq" id="WP_007044800.1">
    <property type="nucleotide sequence ID" value="NZ_AGJL01000035.1"/>
</dbReference>
<dbReference type="InterPro" id="IPR006783">
    <property type="entry name" value="Transposase_ISC1217"/>
</dbReference>
<evidence type="ECO:0008006" key="4">
    <source>
        <dbReference type="Google" id="ProtNLM"/>
    </source>
</evidence>
<dbReference type="Pfam" id="PF04693">
    <property type="entry name" value="DDE_Tnp_2"/>
    <property type="match status" value="1"/>
</dbReference>